<dbReference type="Pfam" id="PF00328">
    <property type="entry name" value="His_Phos_2"/>
    <property type="match status" value="1"/>
</dbReference>
<reference evidence="9 10" key="1">
    <citation type="submission" date="2024-06" db="EMBL/GenBank/DDBJ databases">
        <title>A chromosome-level genome assembly of beet webworm, Loxostege sticticalis.</title>
        <authorList>
            <person name="Zhang Y."/>
        </authorList>
    </citation>
    <scope>NUCLEOTIDE SEQUENCE [LARGE SCALE GENOMIC DNA]</scope>
    <source>
        <strain evidence="9">AQ026</strain>
        <tissue evidence="9">Whole body</tissue>
    </source>
</reference>
<evidence type="ECO:0000256" key="1">
    <source>
        <dbReference type="ARBA" id="ARBA00000032"/>
    </source>
</evidence>
<evidence type="ECO:0000256" key="8">
    <source>
        <dbReference type="SAM" id="SignalP"/>
    </source>
</evidence>
<dbReference type="PROSITE" id="PS00616">
    <property type="entry name" value="HIS_ACID_PHOSPHAT_1"/>
    <property type="match status" value="1"/>
</dbReference>
<evidence type="ECO:0000313" key="10">
    <source>
        <dbReference type="Proteomes" id="UP001549920"/>
    </source>
</evidence>
<evidence type="ECO:0000256" key="5">
    <source>
        <dbReference type="ARBA" id="ARBA00022801"/>
    </source>
</evidence>
<keyword evidence="4 8" id="KW-0732">Signal</keyword>
<gene>
    <name evidence="9" type="ORF">ABMA27_003432</name>
</gene>
<dbReference type="Proteomes" id="UP001549920">
    <property type="component" value="Unassembled WGS sequence"/>
</dbReference>
<dbReference type="EMBL" id="JBEUOH010000014">
    <property type="protein sequence ID" value="KAL0879718.1"/>
    <property type="molecule type" value="Genomic_DNA"/>
</dbReference>
<dbReference type="CDD" id="cd07061">
    <property type="entry name" value="HP_HAP_like"/>
    <property type="match status" value="1"/>
</dbReference>
<dbReference type="EC" id="3.1.3.2" evidence="3"/>
<evidence type="ECO:0000313" key="9">
    <source>
        <dbReference type="EMBL" id="KAL0879718.1"/>
    </source>
</evidence>
<organism evidence="9 10">
    <name type="scientific">Loxostege sticticalis</name>
    <name type="common">Beet webworm moth</name>
    <dbReference type="NCBI Taxonomy" id="481309"/>
    <lineage>
        <taxon>Eukaryota</taxon>
        <taxon>Metazoa</taxon>
        <taxon>Ecdysozoa</taxon>
        <taxon>Arthropoda</taxon>
        <taxon>Hexapoda</taxon>
        <taxon>Insecta</taxon>
        <taxon>Pterygota</taxon>
        <taxon>Neoptera</taxon>
        <taxon>Endopterygota</taxon>
        <taxon>Lepidoptera</taxon>
        <taxon>Glossata</taxon>
        <taxon>Ditrysia</taxon>
        <taxon>Pyraloidea</taxon>
        <taxon>Crambidae</taxon>
        <taxon>Pyraustinae</taxon>
        <taxon>Loxostege</taxon>
    </lineage>
</organism>
<sequence>MFQYLGVVCLLAIVSVSCGNPIGNEVVDDQQLVLAFVINRHGERTPDSDELSLSNEQEKLRNLTAIEGLEGLTNVGKRRAYQIGKFLRQRYGSQGQDIISNLYLQDEIAIRSTDKERTKMTIQVAMAALYPPEAEQQWDEGVGKVWQPVPYTAVPLSEDYLRYYSNCAPFTALMKAAKQQSVLQEFRQFDDLIPKLKALTGRNFTEDPLLFETLFDLMRSQVGLGLDIPEWAKPLLPRLGEAARLAYRLYFRTDEMKKIGGGVLLNNFIEAATAISKGKSVSKRLRLFSAHDFNIGALMEVARVRGDQSIPEYGAVFALELYKSRSTGELGVLPVYLPQAGEFPASPLHIYGCETEDFCSFEKFKEMTKEFLLPENEFYTTCGIKTEL</sequence>
<accession>A0ABR3HT43</accession>
<dbReference type="InterPro" id="IPR000560">
    <property type="entry name" value="His_Pase_clade-2"/>
</dbReference>
<comment type="catalytic activity">
    <reaction evidence="1">
        <text>a phosphate monoester + H2O = an alcohol + phosphate</text>
        <dbReference type="Rhea" id="RHEA:15017"/>
        <dbReference type="ChEBI" id="CHEBI:15377"/>
        <dbReference type="ChEBI" id="CHEBI:30879"/>
        <dbReference type="ChEBI" id="CHEBI:43474"/>
        <dbReference type="ChEBI" id="CHEBI:67140"/>
        <dbReference type="EC" id="3.1.3.2"/>
    </reaction>
</comment>
<name>A0ABR3HT43_LOXSC</name>
<evidence type="ECO:0000256" key="4">
    <source>
        <dbReference type="ARBA" id="ARBA00022729"/>
    </source>
</evidence>
<protein>
    <recommendedName>
        <fullName evidence="3">acid phosphatase</fullName>
        <ecNumber evidence="3">3.1.3.2</ecNumber>
    </recommendedName>
</protein>
<feature type="signal peptide" evidence="8">
    <location>
        <begin position="1"/>
        <end position="19"/>
    </location>
</feature>
<dbReference type="PANTHER" id="PTHR11567">
    <property type="entry name" value="ACID PHOSPHATASE-RELATED"/>
    <property type="match status" value="1"/>
</dbReference>
<dbReference type="InterPro" id="IPR050645">
    <property type="entry name" value="Histidine_acid_phosphatase"/>
</dbReference>
<dbReference type="Gene3D" id="3.40.50.1240">
    <property type="entry name" value="Phosphoglycerate mutase-like"/>
    <property type="match status" value="1"/>
</dbReference>
<keyword evidence="7" id="KW-0325">Glycoprotein</keyword>
<comment type="caution">
    <text evidence="9">The sequence shown here is derived from an EMBL/GenBank/DDBJ whole genome shotgun (WGS) entry which is preliminary data.</text>
</comment>
<keyword evidence="5" id="KW-0378">Hydrolase</keyword>
<evidence type="ECO:0000256" key="6">
    <source>
        <dbReference type="ARBA" id="ARBA00023157"/>
    </source>
</evidence>
<dbReference type="SUPFAM" id="SSF53254">
    <property type="entry name" value="Phosphoglycerate mutase-like"/>
    <property type="match status" value="1"/>
</dbReference>
<dbReference type="InterPro" id="IPR029033">
    <property type="entry name" value="His_PPase_superfam"/>
</dbReference>
<dbReference type="PANTHER" id="PTHR11567:SF211">
    <property type="entry name" value="PROSTATIC ACID PHOSPHATASE"/>
    <property type="match status" value="1"/>
</dbReference>
<proteinExistence type="inferred from homology"/>
<comment type="similarity">
    <text evidence="2">Belongs to the histidine acid phosphatase family.</text>
</comment>
<evidence type="ECO:0000256" key="7">
    <source>
        <dbReference type="ARBA" id="ARBA00023180"/>
    </source>
</evidence>
<keyword evidence="10" id="KW-1185">Reference proteome</keyword>
<feature type="chain" id="PRO_5045087760" description="acid phosphatase" evidence="8">
    <location>
        <begin position="20"/>
        <end position="388"/>
    </location>
</feature>
<evidence type="ECO:0000256" key="3">
    <source>
        <dbReference type="ARBA" id="ARBA00012646"/>
    </source>
</evidence>
<dbReference type="InterPro" id="IPR033379">
    <property type="entry name" value="Acid_Pase_AS"/>
</dbReference>
<keyword evidence="6" id="KW-1015">Disulfide bond</keyword>
<evidence type="ECO:0000256" key="2">
    <source>
        <dbReference type="ARBA" id="ARBA00005375"/>
    </source>
</evidence>